<reference evidence="2 3" key="1">
    <citation type="journal article" date="2019" name="Nat. Med.">
        <title>A library of human gut bacterial isolates paired with longitudinal multiomics data enables mechanistic microbiome research.</title>
        <authorList>
            <person name="Poyet M."/>
            <person name="Groussin M."/>
            <person name="Gibbons S.M."/>
            <person name="Avila-Pacheco J."/>
            <person name="Jiang X."/>
            <person name="Kearney S.M."/>
            <person name="Perrotta A.R."/>
            <person name="Berdy B."/>
            <person name="Zhao S."/>
            <person name="Lieberman T.D."/>
            <person name="Swanson P.K."/>
            <person name="Smith M."/>
            <person name="Roesemann S."/>
            <person name="Alexander J.E."/>
            <person name="Rich S.A."/>
            <person name="Livny J."/>
            <person name="Vlamakis H."/>
            <person name="Clish C."/>
            <person name="Bullock K."/>
            <person name="Deik A."/>
            <person name="Scott J."/>
            <person name="Pierce K.A."/>
            <person name="Xavier R.J."/>
            <person name="Alm E.J."/>
        </authorList>
    </citation>
    <scope>NUCLEOTIDE SEQUENCE [LARGE SCALE GENOMIC DNA]</scope>
    <source>
        <strain evidence="2 3">BIOML-A17</strain>
    </source>
</reference>
<dbReference type="InterPro" id="IPR038765">
    <property type="entry name" value="Papain-like_cys_pep_sf"/>
</dbReference>
<dbReference type="InterPro" id="IPR042278">
    <property type="entry name" value="Mfa-like_1_N"/>
</dbReference>
<evidence type="ECO:0000313" key="2">
    <source>
        <dbReference type="EMBL" id="KAB5278578.1"/>
    </source>
</evidence>
<evidence type="ECO:0000313" key="3">
    <source>
        <dbReference type="Proteomes" id="UP000440773"/>
    </source>
</evidence>
<dbReference type="Pfam" id="PF09028">
    <property type="entry name" value="Mac-1"/>
    <property type="match status" value="2"/>
</dbReference>
<feature type="domain" description="Ig protease IdeS" evidence="1">
    <location>
        <begin position="322"/>
        <end position="379"/>
    </location>
</feature>
<dbReference type="Gene3D" id="2.60.40.2620">
    <property type="entry name" value="Fimbrillin-like"/>
    <property type="match status" value="1"/>
</dbReference>
<dbReference type="Pfam" id="PF13149">
    <property type="entry name" value="Mfa_like_1"/>
    <property type="match status" value="1"/>
</dbReference>
<name>A0A7J5KY48_BACSE</name>
<dbReference type="Gene3D" id="3.90.70.10">
    <property type="entry name" value="Cysteine proteinases"/>
    <property type="match status" value="1"/>
</dbReference>
<feature type="domain" description="Ig protease IdeS" evidence="1">
    <location>
        <begin position="426"/>
        <end position="509"/>
    </location>
</feature>
<dbReference type="Proteomes" id="UP000440773">
    <property type="component" value="Unassembled WGS sequence"/>
</dbReference>
<accession>A0A7J5KY48</accession>
<dbReference type="RefSeq" id="WP_117985629.1">
    <property type="nucleotide sequence ID" value="NZ_JAQNVT010000006.1"/>
</dbReference>
<organism evidence="2 3">
    <name type="scientific">Bacteroides stercoris</name>
    <dbReference type="NCBI Taxonomy" id="46506"/>
    <lineage>
        <taxon>Bacteria</taxon>
        <taxon>Pseudomonadati</taxon>
        <taxon>Bacteroidota</taxon>
        <taxon>Bacteroidia</taxon>
        <taxon>Bacteroidales</taxon>
        <taxon>Bacteroidaceae</taxon>
        <taxon>Bacteroides</taxon>
    </lineage>
</organism>
<dbReference type="InterPro" id="IPR025049">
    <property type="entry name" value="Mfa-like_1"/>
</dbReference>
<dbReference type="AlphaFoldDB" id="A0A7J5KY48"/>
<dbReference type="GO" id="GO:0008233">
    <property type="term" value="F:peptidase activity"/>
    <property type="evidence" value="ECO:0007669"/>
    <property type="project" value="InterPro"/>
</dbReference>
<dbReference type="CDD" id="cd13120">
    <property type="entry name" value="BF2867_like_N"/>
    <property type="match status" value="1"/>
</dbReference>
<comment type="caution">
    <text evidence="2">The sequence shown here is derived from an EMBL/GenBank/DDBJ whole genome shotgun (WGS) entry which is preliminary data.</text>
</comment>
<dbReference type="EMBL" id="WCLP01000090">
    <property type="protein sequence ID" value="KAB5278578.1"/>
    <property type="molecule type" value="Genomic_DNA"/>
</dbReference>
<gene>
    <name evidence="2" type="ORF">F9962_18275</name>
</gene>
<evidence type="ECO:0000259" key="1">
    <source>
        <dbReference type="Pfam" id="PF09028"/>
    </source>
</evidence>
<sequence>MRLNILCAFSCKLAIALLLTGCTEEERLFGPGEDTLRISATITPSAATRMQMGDKGNEQFQPGDRISLQVTPQDLHLAGRIPYTLQLTSNGWLPALTWTEIGSPRARFTAFYPAQPAQDAETFTHSVAIDQRKAENFFASDLLVASVEADRGTPVTLSFQHRLSLIKLSLSSAHTFSTEQLAQATVQVHACLTVTVDTSSGALLATDTQMPAEDVLFHPTREAVYYAVLPPQTIRDAWRQQGWIEISVGGEIFTYRAPQQLEGGEAFTALMPGQQLTLRLKLDKNQPVDDWANKTVWTYGLKDIPTTDKWGYAFDVPKDGKHYSTLGLKWKKDYGWYDCNKVNPLYPPQGDSEMCWAAAASNMIYWWLDQNKEYVERFAYTGPKEYLNALQCEVFEHYKKAFPNKGGHVYEALDWFFTGRPIEEAKPDVEHGFFKAVLGENAKIASYVPVVQGSTFTETLKQAFRSQQAIECNLSYKGGYLHAINIWGAKFDEKGDVTHIYITDNNDRDLGSQEEHPFLDSFLTQAGILEKAVRYTPNGVFMESSTPEDFSMEIIQLCTLGLQQEAWKSYFDRYISYPTQKCMDAR</sequence>
<proteinExistence type="predicted"/>
<dbReference type="SUPFAM" id="SSF54001">
    <property type="entry name" value="Cysteine proteinases"/>
    <property type="match status" value="1"/>
</dbReference>
<dbReference type="InterPro" id="IPR015117">
    <property type="entry name" value="IdeS"/>
</dbReference>
<protein>
    <recommendedName>
        <fullName evidence="1">Ig protease IdeS domain-containing protein</fullName>
    </recommendedName>
</protein>